<dbReference type="GO" id="GO:0016989">
    <property type="term" value="F:sigma factor antagonist activity"/>
    <property type="evidence" value="ECO:0007669"/>
    <property type="project" value="TreeGrafter"/>
</dbReference>
<dbReference type="PANTHER" id="PTHR30273">
    <property type="entry name" value="PERIPLASMIC SIGNAL SENSOR AND SIGMA FACTOR ACTIVATOR FECR-RELATED"/>
    <property type="match status" value="1"/>
</dbReference>
<reference evidence="3 4" key="1">
    <citation type="journal article" date="2014" name="Antonie Van Leeuwenhoek">
        <title>Hyphomonas beringensis sp. nov. and Hyphomonas chukchiensis sp. nov., isolated from surface seawater of the Bering Sea and Chukchi Sea.</title>
        <authorList>
            <person name="Li C."/>
            <person name="Lai Q."/>
            <person name="Li G."/>
            <person name="Dong C."/>
            <person name="Wang J."/>
            <person name="Liao Y."/>
            <person name="Shao Z."/>
        </authorList>
    </citation>
    <scope>NUCLEOTIDE SEQUENCE [LARGE SCALE GENOMIC DNA]</scope>
    <source>
        <strain evidence="3 4">PS728</strain>
    </source>
</reference>
<comment type="caution">
    <text evidence="3">The sequence shown here is derived from an EMBL/GenBank/DDBJ whole genome shotgun (WGS) entry which is preliminary data.</text>
</comment>
<evidence type="ECO:0000313" key="3">
    <source>
        <dbReference type="EMBL" id="KCZ99484.1"/>
    </source>
</evidence>
<name>A0A062VGI1_9PROT</name>
<dbReference type="STRING" id="1280954.HPO_06092"/>
<dbReference type="Proteomes" id="UP000027100">
    <property type="component" value="Unassembled WGS sequence"/>
</dbReference>
<dbReference type="Pfam" id="PF04773">
    <property type="entry name" value="FecR"/>
    <property type="match status" value="1"/>
</dbReference>
<evidence type="ECO:0000259" key="2">
    <source>
        <dbReference type="Pfam" id="PF04773"/>
    </source>
</evidence>
<keyword evidence="1" id="KW-0472">Membrane</keyword>
<evidence type="ECO:0000256" key="1">
    <source>
        <dbReference type="SAM" id="Phobius"/>
    </source>
</evidence>
<sequence>MSKETPQSPLQQAARWYAELSDESAGPELWRRFLVWERQPQNADAFREVERAMETLDRSRFETRRPSRWWGAAGIAAAVLLGAVLIFPRSGDVPGVPAAIAPDVHATVVGEQRTVALADGSKVRLNTASRIEVLYSESVRQVTVSEGQALFDVARGPRPFVVSAGGSETKALGTSFEVYLPGEGVRVTLVEGLVQVAAGGAGPVLLSPGEQLSMQGGAVTVARVDARQVTAWQGGMISFTDVTLEEAAAEMNRYSEIKLRIDERLAGERLSGSFRAGDQEGFAAAMEVFLPVRAERADAEIRIVPAGG</sequence>
<dbReference type="InterPro" id="IPR006860">
    <property type="entry name" value="FecR"/>
</dbReference>
<evidence type="ECO:0000313" key="4">
    <source>
        <dbReference type="Proteomes" id="UP000027100"/>
    </source>
</evidence>
<dbReference type="EMBL" id="ARYM01000005">
    <property type="protein sequence ID" value="KCZ99484.1"/>
    <property type="molecule type" value="Genomic_DNA"/>
</dbReference>
<organism evidence="3 4">
    <name type="scientific">Hyphomonas polymorpha PS728</name>
    <dbReference type="NCBI Taxonomy" id="1280954"/>
    <lineage>
        <taxon>Bacteria</taxon>
        <taxon>Pseudomonadati</taxon>
        <taxon>Pseudomonadota</taxon>
        <taxon>Alphaproteobacteria</taxon>
        <taxon>Hyphomonadales</taxon>
        <taxon>Hyphomonadaceae</taxon>
        <taxon>Hyphomonas</taxon>
    </lineage>
</organism>
<proteinExistence type="predicted"/>
<gene>
    <name evidence="3" type="ORF">HPO_06092</name>
</gene>
<dbReference type="OrthoDB" id="7462608at2"/>
<dbReference type="RefSeq" id="WP_051612357.1">
    <property type="nucleotide sequence ID" value="NZ_ARYM01000005.1"/>
</dbReference>
<feature type="domain" description="FecR protein" evidence="2">
    <location>
        <begin position="104"/>
        <end position="195"/>
    </location>
</feature>
<dbReference type="InterPro" id="IPR012373">
    <property type="entry name" value="Ferrdict_sens_TM"/>
</dbReference>
<feature type="transmembrane region" description="Helical" evidence="1">
    <location>
        <begin position="69"/>
        <end position="87"/>
    </location>
</feature>
<accession>A0A062VGI1</accession>
<keyword evidence="4" id="KW-1185">Reference proteome</keyword>
<protein>
    <submittedName>
        <fullName evidence="3">Transcriptional regulator</fullName>
    </submittedName>
</protein>
<dbReference type="eggNOG" id="COG3712">
    <property type="taxonomic scope" value="Bacteria"/>
</dbReference>
<dbReference type="Gene3D" id="2.60.120.1440">
    <property type="match status" value="1"/>
</dbReference>
<keyword evidence="1" id="KW-1133">Transmembrane helix</keyword>
<dbReference type="PIRSF" id="PIRSF018266">
    <property type="entry name" value="FecR"/>
    <property type="match status" value="1"/>
</dbReference>
<dbReference type="AlphaFoldDB" id="A0A062VGI1"/>
<dbReference type="PANTHER" id="PTHR30273:SF2">
    <property type="entry name" value="PROTEIN FECR"/>
    <property type="match status" value="1"/>
</dbReference>
<keyword evidence="1" id="KW-0812">Transmembrane</keyword>